<organism evidence="2 3">
    <name type="scientific">Salinispira pacifica</name>
    <dbReference type="NCBI Taxonomy" id="1307761"/>
    <lineage>
        <taxon>Bacteria</taxon>
        <taxon>Pseudomonadati</taxon>
        <taxon>Spirochaetota</taxon>
        <taxon>Spirochaetia</taxon>
        <taxon>Spirochaetales</taxon>
        <taxon>Spirochaetaceae</taxon>
        <taxon>Salinispira</taxon>
    </lineage>
</organism>
<keyword evidence="3" id="KW-1185">Reference proteome</keyword>
<reference evidence="2 3" key="1">
    <citation type="journal article" date="2015" name="Stand. Genomic Sci.">
        <title>Complete genome sequence and description of Salinispira pacifica gen. nov., sp. nov., a novel spirochaete isolated form a hypersaline microbial mat.</title>
        <authorList>
            <person name="Ben Hania W."/>
            <person name="Joseph M."/>
            <person name="Schumann P."/>
            <person name="Bunk B."/>
            <person name="Fiebig A."/>
            <person name="Sproer C."/>
            <person name="Klenk H.P."/>
            <person name="Fardeau M.L."/>
            <person name="Spring S."/>
        </authorList>
    </citation>
    <scope>NUCLEOTIDE SEQUENCE [LARGE SCALE GENOMIC DNA]</scope>
    <source>
        <strain evidence="2 3">L21-RPul-D2</strain>
    </source>
</reference>
<proteinExistence type="predicted"/>
<evidence type="ECO:0000313" key="3">
    <source>
        <dbReference type="Proteomes" id="UP000018680"/>
    </source>
</evidence>
<gene>
    <name evidence="2" type="ORF">L21SP2_3169</name>
</gene>
<feature type="domain" description="Polymerase beta nucleotidyltransferase" evidence="1">
    <location>
        <begin position="2"/>
        <end position="62"/>
    </location>
</feature>
<dbReference type="InterPro" id="IPR041633">
    <property type="entry name" value="Polbeta"/>
</dbReference>
<dbReference type="AlphaFoldDB" id="V5WMY3"/>
<name>V5WMY3_9SPIO</name>
<accession>V5WMY3</accession>
<dbReference type="HOGENOM" id="CLU_2304037_0_0_12"/>
<evidence type="ECO:0000259" key="1">
    <source>
        <dbReference type="Pfam" id="PF18765"/>
    </source>
</evidence>
<dbReference type="eggNOG" id="COG1708">
    <property type="taxonomic scope" value="Bacteria"/>
</dbReference>
<dbReference type="STRING" id="1307761.L21SP2_3169"/>
<dbReference type="Pfam" id="PF18765">
    <property type="entry name" value="Polbeta"/>
    <property type="match status" value="1"/>
</dbReference>
<dbReference type="Gene3D" id="3.30.460.10">
    <property type="entry name" value="Beta Polymerase, domain 2"/>
    <property type="match status" value="1"/>
</dbReference>
<dbReference type="EMBL" id="CP006939">
    <property type="protein sequence ID" value="AHC16509.1"/>
    <property type="molecule type" value="Genomic_DNA"/>
</dbReference>
<dbReference type="SUPFAM" id="SSF81301">
    <property type="entry name" value="Nucleotidyltransferase"/>
    <property type="match status" value="1"/>
</dbReference>
<protein>
    <recommendedName>
        <fullName evidence="1">Polymerase beta nucleotidyltransferase domain-containing protein</fullName>
    </recommendedName>
</protein>
<dbReference type="Proteomes" id="UP000018680">
    <property type="component" value="Chromosome"/>
</dbReference>
<dbReference type="InterPro" id="IPR043519">
    <property type="entry name" value="NT_sf"/>
</dbReference>
<sequence>MTPESDIDIAIALHSGEMSIERKIDLATAVEAVLFRTVDVIDLFSAEGLILCEAIGGEVLVEDVMLRSSLAIKAMDYRENLLPSVLQAQKESVKDWIDER</sequence>
<dbReference type="KEGG" id="slr:L21SP2_3169"/>
<evidence type="ECO:0000313" key="2">
    <source>
        <dbReference type="EMBL" id="AHC16509.1"/>
    </source>
</evidence>